<dbReference type="Proteomes" id="UP001430356">
    <property type="component" value="Unassembled WGS sequence"/>
</dbReference>
<dbReference type="AlphaFoldDB" id="A0AAW0F3K4"/>
<sequence>MTDNISKHRVVRDYYREAQQAASLPMTCPYCKRPGRFAASTYEIAKRIPAVMAEGIARCHSCQTSMGRSSDAALQLRMWYCGYCEVCMCHSCQKTSTRSR</sequence>
<protein>
    <submittedName>
        <fullName evidence="1">Uncharacterized protein</fullName>
    </submittedName>
</protein>
<accession>A0AAW0F3K4</accession>
<dbReference type="EMBL" id="JAECZO010000012">
    <property type="protein sequence ID" value="KAK7201167.1"/>
    <property type="molecule type" value="Genomic_DNA"/>
</dbReference>
<comment type="caution">
    <text evidence="1">The sequence shown here is derived from an EMBL/GenBank/DDBJ whole genome shotgun (WGS) entry which is preliminary data.</text>
</comment>
<proteinExistence type="predicted"/>
<name>A0AAW0F3K4_9TRYP</name>
<keyword evidence="2" id="KW-1185">Reference proteome</keyword>
<gene>
    <name evidence="1" type="ORF">NESM_000177900</name>
</gene>
<evidence type="ECO:0000313" key="1">
    <source>
        <dbReference type="EMBL" id="KAK7201167.1"/>
    </source>
</evidence>
<reference evidence="1 2" key="1">
    <citation type="journal article" date="2021" name="MBio">
        <title>A New Model Trypanosomatid, Novymonas esmeraldas: Genomic Perception of Its 'Candidatus Pandoraea novymonadis' Endosymbiont.</title>
        <authorList>
            <person name="Zakharova A."/>
            <person name="Saura A."/>
            <person name="Butenko A."/>
            <person name="Podesvova L."/>
            <person name="Warmusova S."/>
            <person name="Kostygov A.Y."/>
            <person name="Nenarokova A."/>
            <person name="Lukes J."/>
            <person name="Opperdoes F.R."/>
            <person name="Yurchenko V."/>
        </authorList>
    </citation>
    <scope>NUCLEOTIDE SEQUENCE [LARGE SCALE GENOMIC DNA]</scope>
    <source>
        <strain evidence="1 2">E262AT.01</strain>
    </source>
</reference>
<organism evidence="1 2">
    <name type="scientific">Novymonas esmeraldas</name>
    <dbReference type="NCBI Taxonomy" id="1808958"/>
    <lineage>
        <taxon>Eukaryota</taxon>
        <taxon>Discoba</taxon>
        <taxon>Euglenozoa</taxon>
        <taxon>Kinetoplastea</taxon>
        <taxon>Metakinetoplastina</taxon>
        <taxon>Trypanosomatida</taxon>
        <taxon>Trypanosomatidae</taxon>
        <taxon>Novymonas</taxon>
    </lineage>
</organism>
<evidence type="ECO:0000313" key="2">
    <source>
        <dbReference type="Proteomes" id="UP001430356"/>
    </source>
</evidence>